<evidence type="ECO:0000259" key="8">
    <source>
        <dbReference type="Pfam" id="PF13839"/>
    </source>
</evidence>
<comment type="similarity">
    <text evidence="2">Belongs to the PC-esterase family. TBL subfamily.</text>
</comment>
<protein>
    <recommendedName>
        <fullName evidence="12">Trichome birefringence-like N-terminal domain-containing protein</fullName>
    </recommendedName>
</protein>
<proteinExistence type="inferred from homology"/>
<gene>
    <name evidence="10" type="ORF">LITE_LOCUS8783</name>
</gene>
<sequence>MHLELKMDDAKRISCHFLAIILITLPVFCLAGGAGKNCDIFTGSWVLDQSPYPYLSDYSPTCPFIRPEFDCHKYGRPDRQYLKYKWQPSGCNLPRFNAIGFLKKMQGKQIMLDYGVTVTIFMSHYLVDIEETKIGRLLKLDSISSGDVWKQADVLVFNTGLWWYVKDDRKGYVNHPP</sequence>
<evidence type="ECO:0000256" key="4">
    <source>
        <dbReference type="ARBA" id="ARBA00022968"/>
    </source>
</evidence>
<evidence type="ECO:0000256" key="3">
    <source>
        <dbReference type="ARBA" id="ARBA00022692"/>
    </source>
</evidence>
<dbReference type="PANTHER" id="PTHR32285:SF42">
    <property type="entry name" value="PROTEIN TRICHOME BIREFRINGENCE-LIKE 37"/>
    <property type="match status" value="1"/>
</dbReference>
<dbReference type="GO" id="GO:0016413">
    <property type="term" value="F:O-acetyltransferase activity"/>
    <property type="evidence" value="ECO:0007669"/>
    <property type="project" value="InterPro"/>
</dbReference>
<dbReference type="GO" id="GO:0005794">
    <property type="term" value="C:Golgi apparatus"/>
    <property type="evidence" value="ECO:0007669"/>
    <property type="project" value="TreeGrafter"/>
</dbReference>
<evidence type="ECO:0000313" key="11">
    <source>
        <dbReference type="Proteomes" id="UP001154282"/>
    </source>
</evidence>
<keyword evidence="3 7" id="KW-0812">Transmembrane</keyword>
<dbReference type="InterPro" id="IPR026057">
    <property type="entry name" value="TBL_C"/>
</dbReference>
<evidence type="ECO:0000259" key="9">
    <source>
        <dbReference type="Pfam" id="PF14416"/>
    </source>
</evidence>
<keyword evidence="11" id="KW-1185">Reference proteome</keyword>
<feature type="domain" description="Trichome birefringence-like C-terminal" evidence="8">
    <location>
        <begin position="112"/>
        <end position="167"/>
    </location>
</feature>
<dbReference type="EMBL" id="CAMGYJ010000003">
    <property type="protein sequence ID" value="CAI0395603.1"/>
    <property type="molecule type" value="Genomic_DNA"/>
</dbReference>
<feature type="transmembrane region" description="Helical" evidence="7">
    <location>
        <begin position="12"/>
        <end position="34"/>
    </location>
</feature>
<keyword evidence="4" id="KW-0735">Signal-anchor</keyword>
<dbReference type="Pfam" id="PF13839">
    <property type="entry name" value="PC-Esterase"/>
    <property type="match status" value="1"/>
</dbReference>
<comment type="caution">
    <text evidence="10">The sequence shown here is derived from an EMBL/GenBank/DDBJ whole genome shotgun (WGS) entry which is preliminary data.</text>
</comment>
<dbReference type="AlphaFoldDB" id="A0AAV0IFS3"/>
<evidence type="ECO:0000256" key="1">
    <source>
        <dbReference type="ARBA" id="ARBA00004167"/>
    </source>
</evidence>
<keyword evidence="5 7" id="KW-1133">Transmembrane helix</keyword>
<evidence type="ECO:0000256" key="6">
    <source>
        <dbReference type="ARBA" id="ARBA00023136"/>
    </source>
</evidence>
<dbReference type="InterPro" id="IPR025846">
    <property type="entry name" value="TBL_N"/>
</dbReference>
<evidence type="ECO:0000256" key="5">
    <source>
        <dbReference type="ARBA" id="ARBA00022989"/>
    </source>
</evidence>
<evidence type="ECO:0000313" key="10">
    <source>
        <dbReference type="EMBL" id="CAI0395603.1"/>
    </source>
</evidence>
<dbReference type="GO" id="GO:0016020">
    <property type="term" value="C:membrane"/>
    <property type="evidence" value="ECO:0007669"/>
    <property type="project" value="UniProtKB-SubCell"/>
</dbReference>
<dbReference type="PANTHER" id="PTHR32285">
    <property type="entry name" value="PROTEIN TRICHOME BIREFRINGENCE-LIKE 9-RELATED"/>
    <property type="match status" value="1"/>
</dbReference>
<dbReference type="Proteomes" id="UP001154282">
    <property type="component" value="Unassembled WGS sequence"/>
</dbReference>
<dbReference type="Pfam" id="PF14416">
    <property type="entry name" value="PMR5N"/>
    <property type="match status" value="1"/>
</dbReference>
<organism evidence="10 11">
    <name type="scientific">Linum tenue</name>
    <dbReference type="NCBI Taxonomy" id="586396"/>
    <lineage>
        <taxon>Eukaryota</taxon>
        <taxon>Viridiplantae</taxon>
        <taxon>Streptophyta</taxon>
        <taxon>Embryophyta</taxon>
        <taxon>Tracheophyta</taxon>
        <taxon>Spermatophyta</taxon>
        <taxon>Magnoliopsida</taxon>
        <taxon>eudicotyledons</taxon>
        <taxon>Gunneridae</taxon>
        <taxon>Pentapetalae</taxon>
        <taxon>rosids</taxon>
        <taxon>fabids</taxon>
        <taxon>Malpighiales</taxon>
        <taxon>Linaceae</taxon>
        <taxon>Linum</taxon>
    </lineage>
</organism>
<comment type="subcellular location">
    <subcellularLocation>
        <location evidence="1">Membrane</location>
        <topology evidence="1">Single-pass membrane protein</topology>
    </subcellularLocation>
</comment>
<evidence type="ECO:0000256" key="7">
    <source>
        <dbReference type="SAM" id="Phobius"/>
    </source>
</evidence>
<accession>A0AAV0IFS3</accession>
<feature type="domain" description="Trichome birefringence-like N-terminal" evidence="9">
    <location>
        <begin position="36"/>
        <end position="92"/>
    </location>
</feature>
<dbReference type="InterPro" id="IPR029962">
    <property type="entry name" value="TBL"/>
</dbReference>
<keyword evidence="6 7" id="KW-0472">Membrane</keyword>
<reference evidence="10" key="1">
    <citation type="submission" date="2022-08" db="EMBL/GenBank/DDBJ databases">
        <authorList>
            <person name="Gutierrez-Valencia J."/>
        </authorList>
    </citation>
    <scope>NUCLEOTIDE SEQUENCE</scope>
</reference>
<name>A0AAV0IFS3_9ROSI</name>
<evidence type="ECO:0000256" key="2">
    <source>
        <dbReference type="ARBA" id="ARBA00007727"/>
    </source>
</evidence>
<evidence type="ECO:0008006" key="12">
    <source>
        <dbReference type="Google" id="ProtNLM"/>
    </source>
</evidence>